<proteinExistence type="predicted"/>
<accession>A0A9P1IRH8</accession>
<dbReference type="AlphaFoldDB" id="A0A9P1IRH8"/>
<reference evidence="1" key="1">
    <citation type="submission" date="2022-11" db="EMBL/GenBank/DDBJ databases">
        <authorList>
            <person name="Kikuchi T."/>
        </authorList>
    </citation>
    <scope>NUCLEOTIDE SEQUENCE</scope>
    <source>
        <strain evidence="1">PS1010</strain>
    </source>
</reference>
<sequence>MHERDDCESLRHKTKGQTILCAYLIEQSPNPTVQDHTGVLQLHCKLPDDSDLEVGGLFLFHIFYDQEGQQSCNRITPIPKVLYGVYKQLLDNFRDEKTHFSF</sequence>
<keyword evidence="2" id="KW-1185">Reference proteome</keyword>
<dbReference type="OrthoDB" id="5822351at2759"/>
<comment type="caution">
    <text evidence="1">The sequence shown here is derived from an EMBL/GenBank/DDBJ whole genome shotgun (WGS) entry which is preliminary data.</text>
</comment>
<dbReference type="EMBL" id="CANHGI010000004">
    <property type="protein sequence ID" value="CAI5448852.1"/>
    <property type="molecule type" value="Genomic_DNA"/>
</dbReference>
<evidence type="ECO:0000313" key="2">
    <source>
        <dbReference type="Proteomes" id="UP001152747"/>
    </source>
</evidence>
<name>A0A9P1IRH8_9PELO</name>
<gene>
    <name evidence="1" type="ORF">CAMP_LOCUS11489</name>
</gene>
<evidence type="ECO:0000313" key="1">
    <source>
        <dbReference type="EMBL" id="CAI5448852.1"/>
    </source>
</evidence>
<dbReference type="Proteomes" id="UP001152747">
    <property type="component" value="Unassembled WGS sequence"/>
</dbReference>
<organism evidence="1 2">
    <name type="scientific">Caenorhabditis angaria</name>
    <dbReference type="NCBI Taxonomy" id="860376"/>
    <lineage>
        <taxon>Eukaryota</taxon>
        <taxon>Metazoa</taxon>
        <taxon>Ecdysozoa</taxon>
        <taxon>Nematoda</taxon>
        <taxon>Chromadorea</taxon>
        <taxon>Rhabditida</taxon>
        <taxon>Rhabditina</taxon>
        <taxon>Rhabditomorpha</taxon>
        <taxon>Rhabditoidea</taxon>
        <taxon>Rhabditidae</taxon>
        <taxon>Peloderinae</taxon>
        <taxon>Caenorhabditis</taxon>
    </lineage>
</organism>
<protein>
    <submittedName>
        <fullName evidence="1">Uncharacterized protein</fullName>
    </submittedName>
</protein>